<feature type="compositionally biased region" description="Basic residues" evidence="1">
    <location>
        <begin position="185"/>
        <end position="195"/>
    </location>
</feature>
<feature type="region of interest" description="Disordered" evidence="1">
    <location>
        <begin position="75"/>
        <end position="210"/>
    </location>
</feature>
<dbReference type="AlphaFoldDB" id="A0A8T0BYK4"/>
<feature type="compositionally biased region" description="Acidic residues" evidence="1">
    <location>
        <begin position="13"/>
        <end position="30"/>
    </location>
</feature>
<feature type="compositionally biased region" description="Acidic residues" evidence="1">
    <location>
        <begin position="118"/>
        <end position="173"/>
    </location>
</feature>
<name>A0A8T0BYK4_SILME</name>
<accession>A0A8T0BYK4</accession>
<evidence type="ECO:0000256" key="1">
    <source>
        <dbReference type="SAM" id="MobiDB-lite"/>
    </source>
</evidence>
<dbReference type="Proteomes" id="UP000606274">
    <property type="component" value="Unassembled WGS sequence"/>
</dbReference>
<keyword evidence="3" id="KW-1185">Reference proteome</keyword>
<sequence length="210" mass="23794">MLSDFDLIGTIADDVDVPEDEESGSDDEEQPIVLSKEKRALKGRSNGDFNADFEFGERDGLYSEDWAMADVMSQLKKRKAPTTLDEKIEKVRKKRKIEEKVQKGGNKSDKSVITKEEDKDDDDDDDDDENDNDAEPDDDDADDGAEVQEDETVEDDNGGSDVDDEDEFDSEDEVVFKKADTLREKGKKGKRRQQKSLKPSLKMPRSMMKI</sequence>
<organism evidence="2 3">
    <name type="scientific">Silurus meridionalis</name>
    <name type="common">Southern catfish</name>
    <name type="synonym">Silurus soldatovi meridionalis</name>
    <dbReference type="NCBI Taxonomy" id="175797"/>
    <lineage>
        <taxon>Eukaryota</taxon>
        <taxon>Metazoa</taxon>
        <taxon>Chordata</taxon>
        <taxon>Craniata</taxon>
        <taxon>Vertebrata</taxon>
        <taxon>Euteleostomi</taxon>
        <taxon>Actinopterygii</taxon>
        <taxon>Neopterygii</taxon>
        <taxon>Teleostei</taxon>
        <taxon>Ostariophysi</taxon>
        <taxon>Siluriformes</taxon>
        <taxon>Siluridae</taxon>
        <taxon>Silurus</taxon>
    </lineage>
</organism>
<feature type="compositionally biased region" description="Basic and acidic residues" evidence="1">
    <location>
        <begin position="174"/>
        <end position="184"/>
    </location>
</feature>
<protein>
    <submittedName>
        <fullName evidence="2">Uncharacterized protein</fullName>
    </submittedName>
</protein>
<proteinExistence type="predicted"/>
<dbReference type="EMBL" id="JABFDY010000001">
    <property type="protein sequence ID" value="KAF7711493.1"/>
    <property type="molecule type" value="Genomic_DNA"/>
</dbReference>
<feature type="region of interest" description="Disordered" evidence="1">
    <location>
        <begin position="1"/>
        <end position="52"/>
    </location>
</feature>
<evidence type="ECO:0000313" key="2">
    <source>
        <dbReference type="EMBL" id="KAF7711493.1"/>
    </source>
</evidence>
<reference evidence="2" key="1">
    <citation type="submission" date="2020-08" db="EMBL/GenBank/DDBJ databases">
        <title>Chromosome-level assembly of Southern catfish (Silurus meridionalis) provides insights into visual adaptation to the nocturnal and benthic lifestyles.</title>
        <authorList>
            <person name="Zhang Y."/>
            <person name="Wang D."/>
            <person name="Peng Z."/>
        </authorList>
    </citation>
    <scope>NUCLEOTIDE SEQUENCE</scope>
    <source>
        <strain evidence="2">SWU-2019-XX</strain>
        <tissue evidence="2">Muscle</tissue>
    </source>
</reference>
<evidence type="ECO:0000313" key="3">
    <source>
        <dbReference type="Proteomes" id="UP000606274"/>
    </source>
</evidence>
<comment type="caution">
    <text evidence="2">The sequence shown here is derived from an EMBL/GenBank/DDBJ whole genome shotgun (WGS) entry which is preliminary data.</text>
</comment>
<feature type="compositionally biased region" description="Basic and acidic residues" evidence="1">
    <location>
        <begin position="96"/>
        <end position="117"/>
    </location>
</feature>
<gene>
    <name evidence="2" type="ORF">HF521_000504</name>
</gene>